<gene>
    <name evidence="1" type="ORF">EZS28_050079</name>
</gene>
<evidence type="ECO:0000313" key="1">
    <source>
        <dbReference type="EMBL" id="KAA6354394.1"/>
    </source>
</evidence>
<name>A0A5J4T7P0_9EUKA</name>
<organism evidence="1 2">
    <name type="scientific">Streblomastix strix</name>
    <dbReference type="NCBI Taxonomy" id="222440"/>
    <lineage>
        <taxon>Eukaryota</taxon>
        <taxon>Metamonada</taxon>
        <taxon>Preaxostyla</taxon>
        <taxon>Oxymonadida</taxon>
        <taxon>Streblomastigidae</taxon>
        <taxon>Streblomastix</taxon>
    </lineage>
</organism>
<feature type="non-terminal residue" evidence="1">
    <location>
        <position position="357"/>
    </location>
</feature>
<sequence length="357" mass="36743">ITQGSGGGFLAWIIGENSKLVIGNDLIFDTCSGYNGGGLSAIILNGAQLIFEGDCKFDNCSSLFSGGGIYAQCNNEGSLIQYLGELSFDNCSSLWSGGGASLGSGDKASIELNKVTCVDCKSGQGAGLNVQPSLDTHFTISGKASFTRCESTGSGGGICFNIQGENIEIQLTGEMEFIDCIGIYGGGISIGSIYKIILVISSLCTFKNCTGSQGGGMYMPLSDIETEIQITGLLSFDNCSSNQGGGLYLSTSGSSLSFTNAIQFKNCSSQYSGGGLWASCSNEGTIQFIGGMNFENCSTNQQGGAIYARMQSGSQLTIDGQCKFTECTTQVYGGGGGGIYAYIIGAGSKLIIGDGAI</sequence>
<comment type="caution">
    <text evidence="1">The sequence shown here is derived from an EMBL/GenBank/DDBJ whole genome shotgun (WGS) entry which is preliminary data.</text>
</comment>
<reference evidence="1 2" key="1">
    <citation type="submission" date="2019-03" db="EMBL/GenBank/DDBJ databases">
        <title>Single cell metagenomics reveals metabolic interactions within the superorganism composed of flagellate Streblomastix strix and complex community of Bacteroidetes bacteria on its surface.</title>
        <authorList>
            <person name="Treitli S.C."/>
            <person name="Kolisko M."/>
            <person name="Husnik F."/>
            <person name="Keeling P."/>
            <person name="Hampl V."/>
        </authorList>
    </citation>
    <scope>NUCLEOTIDE SEQUENCE [LARGE SCALE GENOMIC DNA]</scope>
    <source>
        <strain evidence="1">ST1C</strain>
    </source>
</reference>
<proteinExistence type="predicted"/>
<protein>
    <recommendedName>
        <fullName evidence="3">Right handed beta helix domain-containing protein</fullName>
    </recommendedName>
</protein>
<dbReference type="AlphaFoldDB" id="A0A5J4T7P0"/>
<evidence type="ECO:0000313" key="2">
    <source>
        <dbReference type="Proteomes" id="UP000324800"/>
    </source>
</evidence>
<dbReference type="EMBL" id="SNRW01036403">
    <property type="protein sequence ID" value="KAA6354394.1"/>
    <property type="molecule type" value="Genomic_DNA"/>
</dbReference>
<feature type="non-terminal residue" evidence="1">
    <location>
        <position position="1"/>
    </location>
</feature>
<dbReference type="Proteomes" id="UP000324800">
    <property type="component" value="Unassembled WGS sequence"/>
</dbReference>
<accession>A0A5J4T7P0</accession>
<dbReference type="OrthoDB" id="432246at2759"/>
<evidence type="ECO:0008006" key="3">
    <source>
        <dbReference type="Google" id="ProtNLM"/>
    </source>
</evidence>